<keyword evidence="1" id="KW-0472">Membrane</keyword>
<accession>A0A520MY50</accession>
<dbReference type="InterPro" id="IPR021836">
    <property type="entry name" value="DUF3429"/>
</dbReference>
<evidence type="ECO:0000313" key="3">
    <source>
        <dbReference type="Proteomes" id="UP000315825"/>
    </source>
</evidence>
<dbReference type="Pfam" id="PF11911">
    <property type="entry name" value="DUF3429"/>
    <property type="match status" value="1"/>
</dbReference>
<feature type="transmembrane region" description="Helical" evidence="1">
    <location>
        <begin position="127"/>
        <end position="144"/>
    </location>
</feature>
<reference evidence="2 3" key="1">
    <citation type="submission" date="2019-02" db="EMBL/GenBank/DDBJ databases">
        <title>Prokaryotic population dynamics and viral predation in marine succession experiment using metagenomics: the confinement effect.</title>
        <authorList>
            <person name="Haro-Moreno J.M."/>
            <person name="Rodriguez-Valera F."/>
            <person name="Lopez-Perez M."/>
        </authorList>
    </citation>
    <scope>NUCLEOTIDE SEQUENCE [LARGE SCALE GENOMIC DNA]</scope>
    <source>
        <strain evidence="2">MED-G159</strain>
    </source>
</reference>
<proteinExistence type="predicted"/>
<organism evidence="2 3">
    <name type="scientific">SAR86 cluster bacterium</name>
    <dbReference type="NCBI Taxonomy" id="2030880"/>
    <lineage>
        <taxon>Bacteria</taxon>
        <taxon>Pseudomonadati</taxon>
        <taxon>Pseudomonadota</taxon>
        <taxon>Gammaproteobacteria</taxon>
        <taxon>SAR86 cluster</taxon>
    </lineage>
</organism>
<feature type="transmembrane region" description="Helical" evidence="1">
    <location>
        <begin position="35"/>
        <end position="60"/>
    </location>
</feature>
<dbReference type="Proteomes" id="UP000315825">
    <property type="component" value="Unassembled WGS sequence"/>
</dbReference>
<keyword evidence="1" id="KW-1133">Transmembrane helix</keyword>
<name>A0A520MY50_9GAMM</name>
<keyword evidence="1" id="KW-0812">Transmembrane</keyword>
<protein>
    <submittedName>
        <fullName evidence="2">DUF3429 family protein</fullName>
    </submittedName>
</protein>
<sequence length="147" mass="17272">MILQDKIKVFCYLGLLPFISIPIISWVSPKIAYDYGLFILFLNWSLVMAVFMAGTLWGMALEQKKSILPSVLTFFLLFLILNLHIFGDSRPSVLIILSLLIVYELIYRYEKKLIINLDWYQKLRFHLTFSIRICHLLMIAFIFSNNT</sequence>
<dbReference type="AlphaFoldDB" id="A0A520MY50"/>
<feature type="transmembrane region" description="Helical" evidence="1">
    <location>
        <begin position="9"/>
        <end position="29"/>
    </location>
</feature>
<evidence type="ECO:0000313" key="2">
    <source>
        <dbReference type="EMBL" id="RZO26148.1"/>
    </source>
</evidence>
<gene>
    <name evidence="2" type="ORF">EVA92_03610</name>
</gene>
<feature type="transmembrane region" description="Helical" evidence="1">
    <location>
        <begin position="67"/>
        <end position="85"/>
    </location>
</feature>
<evidence type="ECO:0000256" key="1">
    <source>
        <dbReference type="SAM" id="Phobius"/>
    </source>
</evidence>
<comment type="caution">
    <text evidence="2">The sequence shown here is derived from an EMBL/GenBank/DDBJ whole genome shotgun (WGS) entry which is preliminary data.</text>
</comment>
<feature type="transmembrane region" description="Helical" evidence="1">
    <location>
        <begin position="91"/>
        <end position="107"/>
    </location>
</feature>
<dbReference type="EMBL" id="SHBE01000006">
    <property type="protein sequence ID" value="RZO26148.1"/>
    <property type="molecule type" value="Genomic_DNA"/>
</dbReference>